<dbReference type="InterPro" id="IPR015943">
    <property type="entry name" value="WD40/YVTN_repeat-like_dom_sf"/>
</dbReference>
<evidence type="ECO:0000313" key="15">
    <source>
        <dbReference type="RefSeq" id="XP_010844314.1"/>
    </source>
</evidence>
<evidence type="ECO:0000256" key="13">
    <source>
        <dbReference type="SAM" id="MobiDB-lite"/>
    </source>
</evidence>
<evidence type="ECO:0000256" key="9">
    <source>
        <dbReference type="ARBA" id="ARBA00064504"/>
    </source>
</evidence>
<evidence type="ECO:0000256" key="5">
    <source>
        <dbReference type="ARBA" id="ARBA00022737"/>
    </source>
</evidence>
<dbReference type="SMART" id="SM00320">
    <property type="entry name" value="WD40"/>
    <property type="match status" value="7"/>
</dbReference>
<feature type="region of interest" description="Disordered" evidence="13">
    <location>
        <begin position="576"/>
        <end position="743"/>
    </location>
</feature>
<evidence type="ECO:0000313" key="14">
    <source>
        <dbReference type="Proteomes" id="UP000515208"/>
    </source>
</evidence>
<comment type="subunit">
    <text evidence="9">Interacts with the nuclear receptors NR3C1 and AR in the presence of ligand. Interacts with DDB1, CUL4A and CUL4B.</text>
</comment>
<dbReference type="PANTHER" id="PTHR15574">
    <property type="entry name" value="WD REPEAT DOMAIN-CONTAINING FAMILY"/>
    <property type="match status" value="1"/>
</dbReference>
<dbReference type="GeneID" id="104992969"/>
<protein>
    <recommendedName>
        <fullName evidence="10">DDB1- and CUL4-associated factor 6</fullName>
    </recommendedName>
    <alternativeName>
        <fullName evidence="12">IQ motif and WD repeat-containing protein 1</fullName>
    </alternativeName>
    <alternativeName>
        <fullName evidence="11">Nuclear receptor interaction protein</fullName>
    </alternativeName>
</protein>
<dbReference type="InterPro" id="IPR045151">
    <property type="entry name" value="DCAF8"/>
</dbReference>
<evidence type="ECO:0000256" key="7">
    <source>
        <dbReference type="ARBA" id="ARBA00023242"/>
    </source>
</evidence>
<feature type="compositionally biased region" description="Low complexity" evidence="13">
    <location>
        <begin position="510"/>
        <end position="523"/>
    </location>
</feature>
<dbReference type="InterPro" id="IPR036322">
    <property type="entry name" value="WD40_repeat_dom_sf"/>
</dbReference>
<name>A0A6P3HYE5_BISBB</name>
<comment type="subcellular location">
    <subcellularLocation>
        <location evidence="1">Nucleus</location>
    </subcellularLocation>
</comment>
<gene>
    <name evidence="15" type="primary">DCAF6</name>
</gene>
<feature type="compositionally biased region" description="Low complexity" evidence="13">
    <location>
        <begin position="577"/>
        <end position="588"/>
    </location>
</feature>
<dbReference type="GO" id="GO:0080008">
    <property type="term" value="C:Cul4-RING E3 ubiquitin ligase complex"/>
    <property type="evidence" value="ECO:0007669"/>
    <property type="project" value="Ensembl"/>
</dbReference>
<dbReference type="PANTHER" id="PTHR15574:SF39">
    <property type="entry name" value="DDB1- AND CUL4-ASSOCIATED FACTOR 6"/>
    <property type="match status" value="1"/>
</dbReference>
<feature type="region of interest" description="Disordered" evidence="13">
    <location>
        <begin position="355"/>
        <end position="467"/>
    </location>
</feature>
<comment type="pathway">
    <text evidence="2">Protein modification; protein ubiquitination.</text>
</comment>
<feature type="region of interest" description="Disordered" evidence="13">
    <location>
        <begin position="288"/>
        <end position="340"/>
    </location>
</feature>
<evidence type="ECO:0000256" key="10">
    <source>
        <dbReference type="ARBA" id="ARBA00071150"/>
    </source>
</evidence>
<dbReference type="KEGG" id="bbis:104992969"/>
<dbReference type="GO" id="GO:0005654">
    <property type="term" value="C:nucleoplasm"/>
    <property type="evidence" value="ECO:0007669"/>
    <property type="project" value="Ensembl"/>
</dbReference>
<feature type="compositionally biased region" description="Polar residues" evidence="13">
    <location>
        <begin position="524"/>
        <end position="538"/>
    </location>
</feature>
<dbReference type="GO" id="GO:0045944">
    <property type="term" value="P:positive regulation of transcription by RNA polymerase II"/>
    <property type="evidence" value="ECO:0007669"/>
    <property type="project" value="Ensembl"/>
</dbReference>
<keyword evidence="6" id="KW-0833">Ubl conjugation pathway</keyword>
<keyword evidence="4" id="KW-0853">WD repeat</keyword>
<feature type="compositionally biased region" description="Low complexity" evidence="13">
    <location>
        <begin position="487"/>
        <end position="503"/>
    </location>
</feature>
<keyword evidence="14" id="KW-1185">Reference proteome</keyword>
<feature type="compositionally biased region" description="Basic and acidic residues" evidence="13">
    <location>
        <begin position="312"/>
        <end position="334"/>
    </location>
</feature>
<keyword evidence="5" id="KW-0677">Repeat</keyword>
<dbReference type="FunFam" id="2.130.10.10:FF:000078">
    <property type="entry name" value="DDB1- and CUL4-associated factor 6 isoform X1"/>
    <property type="match status" value="1"/>
</dbReference>
<feature type="compositionally biased region" description="Low complexity" evidence="13">
    <location>
        <begin position="425"/>
        <end position="441"/>
    </location>
</feature>
<dbReference type="Gene3D" id="2.130.10.10">
    <property type="entry name" value="YVTN repeat-like/Quinoprotein amine dehydrogenase"/>
    <property type="match status" value="2"/>
</dbReference>
<evidence type="ECO:0000256" key="8">
    <source>
        <dbReference type="ARBA" id="ARBA00055060"/>
    </source>
</evidence>
<evidence type="ECO:0000256" key="4">
    <source>
        <dbReference type="ARBA" id="ARBA00022574"/>
    </source>
</evidence>
<dbReference type="InterPro" id="IPR001680">
    <property type="entry name" value="WD40_rpt"/>
</dbReference>
<dbReference type="GO" id="GO:0003713">
    <property type="term" value="F:transcription coactivator activity"/>
    <property type="evidence" value="ECO:0007669"/>
    <property type="project" value="Ensembl"/>
</dbReference>
<dbReference type="RefSeq" id="XP_010844314.1">
    <property type="nucleotide sequence ID" value="XM_010846012.1"/>
</dbReference>
<feature type="compositionally biased region" description="Polar residues" evidence="13">
    <location>
        <begin position="409"/>
        <end position="424"/>
    </location>
</feature>
<evidence type="ECO:0000256" key="1">
    <source>
        <dbReference type="ARBA" id="ARBA00004123"/>
    </source>
</evidence>
<accession>A0A6P3HYE5</accession>
<evidence type="ECO:0000256" key="3">
    <source>
        <dbReference type="ARBA" id="ARBA00022553"/>
    </source>
</evidence>
<feature type="region of interest" description="Disordered" evidence="13">
    <location>
        <begin position="480"/>
        <end position="563"/>
    </location>
</feature>
<dbReference type="FunFam" id="2.130.10.10:FF:000045">
    <property type="entry name" value="DDB1- and CUL4-associated factor 6 isoform X2"/>
    <property type="match status" value="1"/>
</dbReference>
<comment type="function">
    <text evidence="8">Ligand-dependent coactivator of nuclear receptors. Enhance transcriptional activity of the nuclear receptors NR3C1 and AR. May function as a substrate receptor for CUL4-DDB1 E3 ubiquitin-protein ligase complex.</text>
</comment>
<keyword evidence="3" id="KW-0597">Phosphoprotein</keyword>
<dbReference type="Proteomes" id="UP000515208">
    <property type="component" value="Unplaced"/>
</dbReference>
<feature type="compositionally biased region" description="Polar residues" evidence="13">
    <location>
        <begin position="700"/>
        <end position="709"/>
    </location>
</feature>
<dbReference type="OrthoDB" id="4869960at2759"/>
<evidence type="ECO:0000256" key="12">
    <source>
        <dbReference type="ARBA" id="ARBA00075783"/>
    </source>
</evidence>
<feature type="compositionally biased region" description="Low complexity" evidence="13">
    <location>
        <begin position="686"/>
        <end position="699"/>
    </location>
</feature>
<dbReference type="Pfam" id="PF00400">
    <property type="entry name" value="WD40"/>
    <property type="match status" value="3"/>
</dbReference>
<organism evidence="14 15">
    <name type="scientific">Bison bison bison</name>
    <name type="common">North American plains bison</name>
    <dbReference type="NCBI Taxonomy" id="43346"/>
    <lineage>
        <taxon>Eukaryota</taxon>
        <taxon>Metazoa</taxon>
        <taxon>Chordata</taxon>
        <taxon>Craniata</taxon>
        <taxon>Vertebrata</taxon>
        <taxon>Euteleostomi</taxon>
        <taxon>Mammalia</taxon>
        <taxon>Eutheria</taxon>
        <taxon>Laurasiatheria</taxon>
        <taxon>Artiodactyla</taxon>
        <taxon>Ruminantia</taxon>
        <taxon>Pecora</taxon>
        <taxon>Bovidae</taxon>
        <taxon>Bovinae</taxon>
        <taxon>Bison</taxon>
    </lineage>
</organism>
<evidence type="ECO:0000256" key="11">
    <source>
        <dbReference type="ARBA" id="ARBA00075154"/>
    </source>
</evidence>
<dbReference type="CTD" id="55827"/>
<dbReference type="AlphaFoldDB" id="A0A6P3HYE5"/>
<evidence type="ECO:0000256" key="2">
    <source>
        <dbReference type="ARBA" id="ARBA00004906"/>
    </source>
</evidence>
<sequence>MSRGGSCPHLLWDVRKRSLGLEDPSRLRSRYLGRREFIQRLKLEATLNVHDGCVNTICWNETGEYILSGSDDTKLVISNPYSRKVLTTIRSGHRANIFSAKFLPCTNDKQIVSCSGDGVIFYTNVEQDAETNRQCQFTCHYGTTYEIMTVPNDPYTFLSCGEDGTVRWFDTRIKTSCTKEDCKDDILINCRRAATSVAICPPIPYYLAVGCSDSSVRIYDRRMLGTRATGNYAGRGTTGMVARFIPSHLNNKSCRVTSLCYSEDGQEILVSYSSDYIYLFDPKDDTARELKTPSAEERREELRQPPVKRLRLRGDWSDTGPRARPESERERDGEQSPNVSLMQRMSDMLSRWFEEASEVAQSNRGRGRSRPRGGTNQSDVSTLPTVPSSTDLEVGETAMEVDTPDEQFLQPSTSSTVSTQGHLVSSSTESPHSTSLLSSPDSEQRQPVEASGHRTHHQSEFLRGPEIALLRKRLQQLRLKRAEQQRQQELAARTQQQPSTSDQSSHEGSSQDPQTSDSPSSVVNKQLGSMSLDEQQDNNNEKLSPKPGTGEPVLSLHYSTEGTTTSTIKLNFTDEWSSTASSSRGNGSHCKSEDQEESLVPQSPVQPPEGESEAKTPEESSEDVTLQEGTSAESTVQNHIDTAQSDKFTSESLDSGSGERNDFNLDSPCGVAEESTLSEKGKEPGTSDQTSTPSASSTSNPEPQSQTEAIGSLAHEETLTRDSALQDTDDSDDDPVLIPGARYRAGPGDRFNIRGTTIGDRIMRRSAVARIQEFFRRRKERKEMEELDTLNIRRPLVKMVYKGHRNSRTMIKEANFWGANFVMSGSDCGHIFIWDRHTAEHLMLLEADNHVVNCLQPHPFDPILASSGIDYDIKIWSPLEESRIFNRKLADEVITRNELMLEETRNTITVPASFMLRMLASLNHIRADRLESDRSEGSGQENENEDEE</sequence>
<proteinExistence type="predicted"/>
<reference evidence="15" key="1">
    <citation type="submission" date="2025-08" db="UniProtKB">
        <authorList>
            <consortium name="RefSeq"/>
        </authorList>
    </citation>
    <scope>IDENTIFICATION</scope>
    <source>
        <tissue evidence="15">Blood</tissue>
    </source>
</reference>
<keyword evidence="7" id="KW-0539">Nucleus</keyword>
<evidence type="ECO:0000256" key="6">
    <source>
        <dbReference type="ARBA" id="ARBA00022786"/>
    </source>
</evidence>
<feature type="compositionally biased region" description="Polar residues" evidence="13">
    <location>
        <begin position="375"/>
        <end position="391"/>
    </location>
</feature>
<dbReference type="GO" id="GO:0005829">
    <property type="term" value="C:cytosol"/>
    <property type="evidence" value="ECO:0007669"/>
    <property type="project" value="Ensembl"/>
</dbReference>
<feature type="compositionally biased region" description="Polar residues" evidence="13">
    <location>
        <begin position="623"/>
        <end position="655"/>
    </location>
</feature>
<dbReference type="PROSITE" id="PS50096">
    <property type="entry name" value="IQ"/>
    <property type="match status" value="1"/>
</dbReference>
<feature type="compositionally biased region" description="Basic and acidic residues" evidence="13">
    <location>
        <begin position="288"/>
        <end position="303"/>
    </location>
</feature>
<dbReference type="SUPFAM" id="SSF50978">
    <property type="entry name" value="WD40 repeat-like"/>
    <property type="match status" value="1"/>
</dbReference>